<dbReference type="Proteomes" id="UP000054558">
    <property type="component" value="Unassembled WGS sequence"/>
</dbReference>
<dbReference type="Pfam" id="PF02365">
    <property type="entry name" value="NAM"/>
    <property type="match status" value="1"/>
</dbReference>
<name>A0A1Y1ITT6_KLENI</name>
<dbReference type="GO" id="GO:0005634">
    <property type="term" value="C:nucleus"/>
    <property type="evidence" value="ECO:0007669"/>
    <property type="project" value="UniProtKB-SubCell"/>
</dbReference>
<gene>
    <name evidence="7" type="ORF">KFL_008170040</name>
</gene>
<dbReference type="PANTHER" id="PTHR31989">
    <property type="entry name" value="NAC DOMAIN-CONTAINING PROTEIN 82-RELATED"/>
    <property type="match status" value="1"/>
</dbReference>
<evidence type="ECO:0000256" key="4">
    <source>
        <dbReference type="ARBA" id="ARBA00023242"/>
    </source>
</evidence>
<feature type="region of interest" description="Disordered" evidence="5">
    <location>
        <begin position="185"/>
        <end position="221"/>
    </location>
</feature>
<keyword evidence="2" id="KW-0805">Transcription regulation</keyword>
<dbReference type="GO" id="GO:0003677">
    <property type="term" value="F:DNA binding"/>
    <property type="evidence" value="ECO:0007669"/>
    <property type="project" value="InterPro"/>
</dbReference>
<evidence type="ECO:0000256" key="3">
    <source>
        <dbReference type="ARBA" id="ARBA00023163"/>
    </source>
</evidence>
<organism evidence="7 8">
    <name type="scientific">Klebsormidium nitens</name>
    <name type="common">Green alga</name>
    <name type="synonym">Ulothrix nitens</name>
    <dbReference type="NCBI Taxonomy" id="105231"/>
    <lineage>
        <taxon>Eukaryota</taxon>
        <taxon>Viridiplantae</taxon>
        <taxon>Streptophyta</taxon>
        <taxon>Klebsormidiophyceae</taxon>
        <taxon>Klebsormidiales</taxon>
        <taxon>Klebsormidiaceae</taxon>
        <taxon>Klebsormidium</taxon>
    </lineage>
</organism>
<dbReference type="InterPro" id="IPR003441">
    <property type="entry name" value="NAC-dom"/>
</dbReference>
<protein>
    <recommendedName>
        <fullName evidence="6">NAC domain-containing protein</fullName>
    </recommendedName>
</protein>
<evidence type="ECO:0000259" key="6">
    <source>
        <dbReference type="PROSITE" id="PS51005"/>
    </source>
</evidence>
<dbReference type="PROSITE" id="PS51005">
    <property type="entry name" value="NAC"/>
    <property type="match status" value="1"/>
</dbReference>
<feature type="compositionally biased region" description="Polar residues" evidence="5">
    <location>
        <begin position="195"/>
        <end position="212"/>
    </location>
</feature>
<evidence type="ECO:0000313" key="8">
    <source>
        <dbReference type="Proteomes" id="UP000054558"/>
    </source>
</evidence>
<feature type="region of interest" description="Disordered" evidence="5">
    <location>
        <begin position="417"/>
        <end position="445"/>
    </location>
</feature>
<dbReference type="SUPFAM" id="SSF101941">
    <property type="entry name" value="NAC domain"/>
    <property type="match status" value="1"/>
</dbReference>
<comment type="subcellular location">
    <subcellularLocation>
        <location evidence="1">Nucleus</location>
    </subcellularLocation>
</comment>
<dbReference type="AlphaFoldDB" id="A0A1Y1ITT6"/>
<keyword evidence="8" id="KW-1185">Reference proteome</keyword>
<dbReference type="Gene3D" id="2.170.150.80">
    <property type="entry name" value="NAC domain"/>
    <property type="match status" value="1"/>
</dbReference>
<evidence type="ECO:0000313" key="7">
    <source>
        <dbReference type="EMBL" id="GAQ91608.1"/>
    </source>
</evidence>
<feature type="compositionally biased region" description="Polar residues" evidence="5">
    <location>
        <begin position="431"/>
        <end position="445"/>
    </location>
</feature>
<feature type="domain" description="NAC" evidence="6">
    <location>
        <begin position="161"/>
        <end position="303"/>
    </location>
</feature>
<proteinExistence type="predicted"/>
<keyword evidence="4" id="KW-0539">Nucleus</keyword>
<reference evidence="7 8" key="1">
    <citation type="journal article" date="2014" name="Nat. Commun.">
        <title>Klebsormidium flaccidum genome reveals primary factors for plant terrestrial adaptation.</title>
        <authorList>
            <person name="Hori K."/>
            <person name="Maruyama F."/>
            <person name="Fujisawa T."/>
            <person name="Togashi T."/>
            <person name="Yamamoto N."/>
            <person name="Seo M."/>
            <person name="Sato S."/>
            <person name="Yamada T."/>
            <person name="Mori H."/>
            <person name="Tajima N."/>
            <person name="Moriyama T."/>
            <person name="Ikeuchi M."/>
            <person name="Watanabe M."/>
            <person name="Wada H."/>
            <person name="Kobayashi K."/>
            <person name="Saito M."/>
            <person name="Masuda T."/>
            <person name="Sasaki-Sekimoto Y."/>
            <person name="Mashiguchi K."/>
            <person name="Awai K."/>
            <person name="Shimojima M."/>
            <person name="Masuda S."/>
            <person name="Iwai M."/>
            <person name="Nobusawa T."/>
            <person name="Narise T."/>
            <person name="Kondo S."/>
            <person name="Saito H."/>
            <person name="Sato R."/>
            <person name="Murakawa M."/>
            <person name="Ihara Y."/>
            <person name="Oshima-Yamada Y."/>
            <person name="Ohtaka K."/>
            <person name="Satoh M."/>
            <person name="Sonobe K."/>
            <person name="Ishii M."/>
            <person name="Ohtani R."/>
            <person name="Kanamori-Sato M."/>
            <person name="Honoki R."/>
            <person name="Miyazaki D."/>
            <person name="Mochizuki H."/>
            <person name="Umetsu J."/>
            <person name="Higashi K."/>
            <person name="Shibata D."/>
            <person name="Kamiya Y."/>
            <person name="Sato N."/>
            <person name="Nakamura Y."/>
            <person name="Tabata S."/>
            <person name="Ida S."/>
            <person name="Kurokawa K."/>
            <person name="Ohta H."/>
        </authorList>
    </citation>
    <scope>NUCLEOTIDE SEQUENCE [LARGE SCALE GENOMIC DNA]</scope>
    <source>
        <strain evidence="7 8">NIES-2285</strain>
    </source>
</reference>
<evidence type="ECO:0000256" key="2">
    <source>
        <dbReference type="ARBA" id="ARBA00023015"/>
    </source>
</evidence>
<dbReference type="EMBL" id="DF237766">
    <property type="protein sequence ID" value="GAQ91608.1"/>
    <property type="molecule type" value="Genomic_DNA"/>
</dbReference>
<sequence length="508" mass="55328">MATLIRFKIQLTLESSHGNKAPENGSGDLVLKGKVTEGRGALEFRMGSTSKDWLVSQLEHSVVEKMCQVARQGIDTFLAGGSKGCSGLGQAPSQTQDTFGLEGKDLVYPMSLPFKSNPGTPNCAVSGQDEPLTSAFGDSFAEVSNELVDESEQTPSMTRQASVGVAFRPTDQELLSLLRDRVENGTGHDNVEELPQSTNIDPQYLLSSSGSRASADPPTPSSARFFFCTRTRAKNGAWSRKTRSGWWDQERNPNSFSPGDDDAQKVIFNHKSKGRAWTGLKWQMHEYQISKNEPLVLCKVMQVADRPRRKGITGVKREPVTATTPPPEKVRKLHYKRPRVPLQLPTSHSSTLNPGGIPQFEGFRPKEETAAFDDEPSFAADLFSLLSPSPRFGKLLALPSPRADSWIYHVLSQALPEPGKGAPENEGEGESAQQSSPGDSSEGSGQSDAYVGACLGCGKTGELRQESNFCQEGACIICGRTDESYDANTHLCARCDQNVRNWNRQAGN</sequence>
<evidence type="ECO:0000256" key="5">
    <source>
        <dbReference type="SAM" id="MobiDB-lite"/>
    </source>
</evidence>
<dbReference type="GO" id="GO:0006355">
    <property type="term" value="P:regulation of DNA-templated transcription"/>
    <property type="evidence" value="ECO:0007669"/>
    <property type="project" value="InterPro"/>
</dbReference>
<dbReference type="InterPro" id="IPR036093">
    <property type="entry name" value="NAC_dom_sf"/>
</dbReference>
<keyword evidence="3" id="KW-0804">Transcription</keyword>
<accession>A0A1Y1ITT6</accession>
<evidence type="ECO:0000256" key="1">
    <source>
        <dbReference type="ARBA" id="ARBA00004123"/>
    </source>
</evidence>